<feature type="region of interest" description="Disordered" evidence="11">
    <location>
        <begin position="1119"/>
        <end position="1166"/>
    </location>
</feature>
<evidence type="ECO:0000256" key="6">
    <source>
        <dbReference type="ARBA" id="ARBA00022989"/>
    </source>
</evidence>
<feature type="region of interest" description="Disordered" evidence="11">
    <location>
        <begin position="754"/>
        <end position="788"/>
    </location>
</feature>
<dbReference type="PANTHER" id="PTHR32219">
    <property type="entry name" value="RNA-BINDING PROTEIN YLMH-RELATED"/>
    <property type="match status" value="1"/>
</dbReference>
<dbReference type="STRING" id="3983.A0A2C9VVS7"/>
<evidence type="ECO:0000256" key="12">
    <source>
        <dbReference type="SAM" id="Phobius"/>
    </source>
</evidence>
<evidence type="ECO:0000256" key="7">
    <source>
        <dbReference type="ARBA" id="ARBA00023054"/>
    </source>
</evidence>
<evidence type="ECO:0000256" key="8">
    <source>
        <dbReference type="ARBA" id="ARBA00023136"/>
    </source>
</evidence>
<keyword evidence="4 12" id="KW-0812">Transmembrane</keyword>
<dbReference type="OrthoDB" id="1703439at2759"/>
<feature type="compositionally biased region" description="Low complexity" evidence="11">
    <location>
        <begin position="772"/>
        <end position="785"/>
    </location>
</feature>
<keyword evidence="6 12" id="KW-1133">Transmembrane helix</keyword>
<feature type="region of interest" description="Disordered" evidence="11">
    <location>
        <begin position="70"/>
        <end position="92"/>
    </location>
</feature>
<keyword evidence="7 10" id="KW-0175">Coiled coil</keyword>
<proteinExistence type="inferred from homology"/>
<keyword evidence="8 12" id="KW-0472">Membrane</keyword>
<keyword evidence="3" id="KW-1003">Cell membrane</keyword>
<feature type="compositionally biased region" description="Polar residues" evidence="11">
    <location>
        <begin position="1"/>
        <end position="14"/>
    </location>
</feature>
<feature type="transmembrane region" description="Helical" evidence="12">
    <location>
        <begin position="1339"/>
        <end position="1360"/>
    </location>
</feature>
<feature type="region of interest" description="Disordered" evidence="11">
    <location>
        <begin position="335"/>
        <end position="361"/>
    </location>
</feature>
<evidence type="ECO:0000256" key="11">
    <source>
        <dbReference type="SAM" id="MobiDB-lite"/>
    </source>
</evidence>
<evidence type="ECO:0000256" key="4">
    <source>
        <dbReference type="ARBA" id="ARBA00022692"/>
    </source>
</evidence>
<feature type="compositionally biased region" description="Basic and acidic residues" evidence="11">
    <location>
        <begin position="1247"/>
        <end position="1260"/>
    </location>
</feature>
<evidence type="ECO:0008006" key="15">
    <source>
        <dbReference type="Google" id="ProtNLM"/>
    </source>
</evidence>
<feature type="compositionally biased region" description="Polar residues" evidence="11">
    <location>
        <begin position="342"/>
        <end position="354"/>
    </location>
</feature>
<dbReference type="OMA" id="VTGSMNI"/>
<comment type="similarity">
    <text evidence="9">Belongs to the plant Proton pump-interactor protein family.</text>
</comment>
<feature type="region of interest" description="Disordered" evidence="11">
    <location>
        <begin position="1222"/>
        <end position="1305"/>
    </location>
</feature>
<evidence type="ECO:0000256" key="1">
    <source>
        <dbReference type="ARBA" id="ARBA00004162"/>
    </source>
</evidence>
<evidence type="ECO:0000256" key="9">
    <source>
        <dbReference type="ARBA" id="ARBA00038080"/>
    </source>
</evidence>
<evidence type="ECO:0000256" key="3">
    <source>
        <dbReference type="ARBA" id="ARBA00022475"/>
    </source>
</evidence>
<feature type="compositionally biased region" description="Low complexity" evidence="11">
    <location>
        <begin position="1237"/>
        <end position="1246"/>
    </location>
</feature>
<evidence type="ECO:0000256" key="10">
    <source>
        <dbReference type="SAM" id="Coils"/>
    </source>
</evidence>
<name>A0A2C9VVS7_MANES</name>
<evidence type="ECO:0000313" key="14">
    <source>
        <dbReference type="Proteomes" id="UP000091857"/>
    </source>
</evidence>
<feature type="coiled-coil region" evidence="10">
    <location>
        <begin position="913"/>
        <end position="995"/>
    </location>
</feature>
<organism evidence="13 14">
    <name type="scientific">Manihot esculenta</name>
    <name type="common">Cassava</name>
    <name type="synonym">Jatropha manihot</name>
    <dbReference type="NCBI Taxonomy" id="3983"/>
    <lineage>
        <taxon>Eukaryota</taxon>
        <taxon>Viridiplantae</taxon>
        <taxon>Streptophyta</taxon>
        <taxon>Embryophyta</taxon>
        <taxon>Tracheophyta</taxon>
        <taxon>Spermatophyta</taxon>
        <taxon>Magnoliopsida</taxon>
        <taxon>eudicotyledons</taxon>
        <taxon>Gunneridae</taxon>
        <taxon>Pentapetalae</taxon>
        <taxon>rosids</taxon>
        <taxon>fabids</taxon>
        <taxon>Malpighiales</taxon>
        <taxon>Euphorbiaceae</taxon>
        <taxon>Crotonoideae</taxon>
        <taxon>Manihoteae</taxon>
        <taxon>Manihot</taxon>
    </lineage>
</organism>
<feature type="compositionally biased region" description="Polar residues" evidence="11">
    <location>
        <begin position="205"/>
        <end position="220"/>
    </location>
</feature>
<gene>
    <name evidence="13" type="ORF">MANES_05G129900v8</name>
</gene>
<dbReference type="PANTHER" id="PTHR32219:SF3">
    <property type="entry name" value="CALPONIN-LIKE DOMAIN PROTEIN"/>
    <property type="match status" value="1"/>
</dbReference>
<feature type="compositionally biased region" description="Polar residues" evidence="11">
    <location>
        <begin position="449"/>
        <end position="471"/>
    </location>
</feature>
<feature type="compositionally biased region" description="Basic and acidic residues" evidence="11">
    <location>
        <begin position="754"/>
        <end position="771"/>
    </location>
</feature>
<evidence type="ECO:0000256" key="5">
    <source>
        <dbReference type="ARBA" id="ARBA00022824"/>
    </source>
</evidence>
<comment type="subcellular location">
    <subcellularLocation>
        <location evidence="1">Cell membrane</location>
        <topology evidence="1">Single-pass membrane protein</topology>
    </subcellularLocation>
    <subcellularLocation>
        <location evidence="2">Endoplasmic reticulum membrane</location>
        <topology evidence="2">Single-pass membrane protein</topology>
    </subcellularLocation>
</comment>
<comment type="caution">
    <text evidence="13">The sequence shown here is derived from an EMBL/GenBank/DDBJ whole genome shotgun (WGS) entry which is preliminary data.</text>
</comment>
<dbReference type="GO" id="GO:0005886">
    <property type="term" value="C:plasma membrane"/>
    <property type="evidence" value="ECO:0007669"/>
    <property type="project" value="UniProtKB-SubCell"/>
</dbReference>
<dbReference type="GO" id="GO:0005789">
    <property type="term" value="C:endoplasmic reticulum membrane"/>
    <property type="evidence" value="ECO:0007669"/>
    <property type="project" value="UniProtKB-SubCell"/>
</dbReference>
<feature type="region of interest" description="Disordered" evidence="11">
    <location>
        <begin position="447"/>
        <end position="479"/>
    </location>
</feature>
<dbReference type="Proteomes" id="UP000091857">
    <property type="component" value="Chromosome 5"/>
</dbReference>
<dbReference type="InterPro" id="IPR055282">
    <property type="entry name" value="PPI1-4"/>
</dbReference>
<evidence type="ECO:0000256" key="2">
    <source>
        <dbReference type="ARBA" id="ARBA00004389"/>
    </source>
</evidence>
<evidence type="ECO:0000313" key="13">
    <source>
        <dbReference type="EMBL" id="OAY50364.1"/>
    </source>
</evidence>
<feature type="compositionally biased region" description="Polar residues" evidence="11">
    <location>
        <begin position="1139"/>
        <end position="1149"/>
    </location>
</feature>
<keyword evidence="5" id="KW-0256">Endoplasmic reticulum</keyword>
<protein>
    <recommendedName>
        <fullName evidence="15">Proton pump-interactor 1</fullName>
    </recommendedName>
</protein>
<feature type="region of interest" description="Disordered" evidence="11">
    <location>
        <begin position="636"/>
        <end position="674"/>
    </location>
</feature>
<dbReference type="Gramene" id="Manes.05G129900.1.v8.1">
    <property type="protein sequence ID" value="Manes.05G129900.1.v8.1.CDS"/>
    <property type="gene ID" value="Manes.05G129900.v8.1"/>
</dbReference>
<accession>A0A2C9VVS7</accession>
<feature type="region of interest" description="Disordered" evidence="11">
    <location>
        <begin position="157"/>
        <end position="231"/>
    </location>
</feature>
<dbReference type="EMBL" id="CM004391">
    <property type="protein sequence ID" value="OAY50364.1"/>
    <property type="molecule type" value="Genomic_DNA"/>
</dbReference>
<feature type="region of interest" description="Disordered" evidence="11">
    <location>
        <begin position="1"/>
        <end position="56"/>
    </location>
</feature>
<reference evidence="14" key="1">
    <citation type="journal article" date="2016" name="Nat. Biotechnol.">
        <title>Sequencing wild and cultivated cassava and related species reveals extensive interspecific hybridization and genetic diversity.</title>
        <authorList>
            <person name="Bredeson J.V."/>
            <person name="Lyons J.B."/>
            <person name="Prochnik S.E."/>
            <person name="Wu G.A."/>
            <person name="Ha C.M."/>
            <person name="Edsinger-Gonzales E."/>
            <person name="Grimwood J."/>
            <person name="Schmutz J."/>
            <person name="Rabbi I.Y."/>
            <person name="Egesi C."/>
            <person name="Nauluvula P."/>
            <person name="Lebot V."/>
            <person name="Ndunguru J."/>
            <person name="Mkamilo G."/>
            <person name="Bart R.S."/>
            <person name="Setter T.L."/>
            <person name="Gleadow R.M."/>
            <person name="Kulakow P."/>
            <person name="Ferguson M.E."/>
            <person name="Rounsley S."/>
            <person name="Rokhsar D.S."/>
        </authorList>
    </citation>
    <scope>NUCLEOTIDE SEQUENCE [LARGE SCALE GENOMIC DNA]</scope>
    <source>
        <strain evidence="14">cv. AM560-2</strain>
    </source>
</reference>
<keyword evidence="14" id="KW-1185">Reference proteome</keyword>
<feature type="region of interest" description="Disordered" evidence="11">
    <location>
        <begin position="1179"/>
        <end position="1202"/>
    </location>
</feature>
<sequence>MTADLNVTVNVSNSETEDKCGLDMSSYEELPTPAADCNGVKDGNESGMGDREDDPDASYVFVVGNNTVPVEPADSADLNGKSEPVHNVGSCDNDIENEVAESEVDHGIEAVKVAAIEGDSSSPFNNGVISKDGKVENGAIEVSTGTSPIVGLEALDDQSEGEEGHVELDSTGGLKGTGDLSEAVEPEPEPELMQVKFGDVKAGEENSSIVSPESQFTTYTDVAESETNHSGNVDFAMSADVAESELKNASVLEVKSSELQPDESGNFEVTSSVDVAELERNQFHSVEVSCSIDVSESEPNQYSNDEVKIEGVREMNLGVDVKGNQDSQSAITEGFIDGDLDNQGQEPVGFSNNPPLEGPQRESEVVLEQNTEKIPCLAVADIKLEETEVIDTSACNAYENGLSAGHIEDTVAERIVVNGFVSASQNTSEQNNSSREGENLISCKAKIGTNETPSSIGTETGKSSPSASDNDTIGHPTDEINKPVVQLTCEDIHGHITHEKGELLPTDHQESVSQTIANGFAHANPTTSEVVRMVVHQNVAIESFGSIPVALASDTVLEPVVEAGDSCHVAVDVTDINDDTRTETLVEMLDVNSGENVGSHSVGDREIVIEPDHSQIVTETMPSWPENDAEPEIKADSTAIESGEVSTPPNDEVDKESEFSTGAAKCSGSNAVSVGEPDREACVHVSVENPVSVQAGPEVEHSPMASKEVISNHERCASECEGQNGSVITGERTINCIQDDENEGDQLVTIDGEEKAPQEMEVTDKVTREELSSSSPEGSSVDASEGQNAAVEVGKKPFYYMIRIPRYEDDENLREQIKHAQFQVDETTKSRDVVRAEMQRKRAICNEYGARVDAAISEEVAVRNLLKSKRKEIDSALSLINKVKSAFSVGDIDSKIRNMEHMIQHETLPLKEEKSYIREIKQLKQTREQLSSSLGSQEDIQEAIDQKDQVEERLKLLRKEADQLRENVLKAEAAIRNAKKTCQEENAKLNEVVARFRAADDVRQEAYAHLQSLRKRLYDKNKHFWQYRDDSKLAYDLASQGNKEELQRHCVNQVERVMDLWNNNDEFQKEYIRCNMKSTVRRLQTLDGRSLGPDEVPPAIPVVVSERIAKDNIKPPLTALESKKTIAPTGTEKTDDKSTANVGNKNNLTAKPKKITQHAPLGNGFATISGRNEIEEAWQKEEKQTKEDKQTKEEEELARKAEELRKQEEAAILKEHQRLEEKAKAKEAMERKKRNAAKAQARAALRAQKEAEEKEKEREKRARKKEKKKAVAEDTNTVNEGESSPGIEPPIETKESETREKPMTVTKRAHKPLHFTKQTKSKSMPPPLRNRGKRRMETWMWFLLAALAVFGLFLMGNGTISLKGLGF</sequence>
<feature type="compositionally biased region" description="Basic and acidic residues" evidence="11">
    <location>
        <begin position="1291"/>
        <end position="1302"/>
    </location>
</feature>